<evidence type="ECO:0000313" key="2">
    <source>
        <dbReference type="EMBL" id="KAF7279162.1"/>
    </source>
</evidence>
<protein>
    <recommendedName>
        <fullName evidence="4">PH domain-containing protein</fullName>
    </recommendedName>
</protein>
<evidence type="ECO:0000313" key="3">
    <source>
        <dbReference type="Proteomes" id="UP000625711"/>
    </source>
</evidence>
<keyword evidence="3" id="KW-1185">Reference proteome</keyword>
<gene>
    <name evidence="2" type="ORF">GWI33_007573</name>
</gene>
<feature type="region of interest" description="Disordered" evidence="1">
    <location>
        <begin position="53"/>
        <end position="73"/>
    </location>
</feature>
<dbReference type="AlphaFoldDB" id="A0A834IT05"/>
<feature type="region of interest" description="Disordered" evidence="1">
    <location>
        <begin position="103"/>
        <end position="128"/>
    </location>
</feature>
<dbReference type="EMBL" id="JAACXV010000374">
    <property type="protein sequence ID" value="KAF7279162.1"/>
    <property type="molecule type" value="Genomic_DNA"/>
</dbReference>
<organism evidence="2 3">
    <name type="scientific">Rhynchophorus ferrugineus</name>
    <name type="common">Red palm weevil</name>
    <name type="synonym">Curculio ferrugineus</name>
    <dbReference type="NCBI Taxonomy" id="354439"/>
    <lineage>
        <taxon>Eukaryota</taxon>
        <taxon>Metazoa</taxon>
        <taxon>Ecdysozoa</taxon>
        <taxon>Arthropoda</taxon>
        <taxon>Hexapoda</taxon>
        <taxon>Insecta</taxon>
        <taxon>Pterygota</taxon>
        <taxon>Neoptera</taxon>
        <taxon>Endopterygota</taxon>
        <taxon>Coleoptera</taxon>
        <taxon>Polyphaga</taxon>
        <taxon>Cucujiformia</taxon>
        <taxon>Curculionidae</taxon>
        <taxon>Dryophthorinae</taxon>
        <taxon>Rhynchophorus</taxon>
    </lineage>
</organism>
<reference evidence="2" key="1">
    <citation type="submission" date="2020-08" db="EMBL/GenBank/DDBJ databases">
        <title>Genome sequencing and assembly of the red palm weevil Rhynchophorus ferrugineus.</title>
        <authorList>
            <person name="Dias G.B."/>
            <person name="Bergman C.M."/>
            <person name="Manee M."/>
        </authorList>
    </citation>
    <scope>NUCLEOTIDE SEQUENCE</scope>
    <source>
        <strain evidence="2">AA-2017</strain>
        <tissue evidence="2">Whole larva</tissue>
    </source>
</reference>
<feature type="region of interest" description="Disordered" evidence="1">
    <location>
        <begin position="20"/>
        <end position="41"/>
    </location>
</feature>
<dbReference type="SUPFAM" id="SSF50729">
    <property type="entry name" value="PH domain-like"/>
    <property type="match status" value="1"/>
</dbReference>
<name>A0A834IT05_RHYFE</name>
<dbReference type="Proteomes" id="UP000625711">
    <property type="component" value="Unassembled WGS sequence"/>
</dbReference>
<feature type="compositionally biased region" description="Low complexity" evidence="1">
    <location>
        <begin position="56"/>
        <end position="71"/>
    </location>
</feature>
<comment type="caution">
    <text evidence="2">The sequence shown here is derived from an EMBL/GenBank/DDBJ whole genome shotgun (WGS) entry which is preliminary data.</text>
</comment>
<accession>A0A834IT05</accession>
<sequence length="259" mass="29521">MLTESNPQFQETQNTFEQLENGESVHDHGSPNPEDPIVISTQNDNTLPEYVEDNSSDVSSFLSTSSSLCESDTGYELSLDNRRRLSRTRKRCLSEAFDADSSLSDEQTTIRKKPKLVGDNTYDGASSSLSESDVNKKISLAETRVELPKELRGNFKVGISDFISPTIWNERRCALRNEEIHIYSRNDEDCTNSLYVISLRGLDLYAISRDYGANTESLLLRFSQGDYTKVIYLQKENDFDLAAWERQINLIRENAYLQK</sequence>
<proteinExistence type="predicted"/>
<evidence type="ECO:0000256" key="1">
    <source>
        <dbReference type="SAM" id="MobiDB-lite"/>
    </source>
</evidence>
<evidence type="ECO:0008006" key="4">
    <source>
        <dbReference type="Google" id="ProtNLM"/>
    </source>
</evidence>